<accession>A0AAD2JJR8</accession>
<dbReference type="AlphaFoldDB" id="A0AAD2JJR8"/>
<evidence type="ECO:0000313" key="4">
    <source>
        <dbReference type="EMBL" id="CAJ1956357.1"/>
    </source>
</evidence>
<evidence type="ECO:0000313" key="5">
    <source>
        <dbReference type="Proteomes" id="UP001295423"/>
    </source>
</evidence>
<feature type="compositionally biased region" description="Low complexity" evidence="1">
    <location>
        <begin position="63"/>
        <end position="88"/>
    </location>
</feature>
<reference evidence="4" key="1">
    <citation type="submission" date="2023-08" db="EMBL/GenBank/DDBJ databases">
        <authorList>
            <person name="Audoor S."/>
            <person name="Bilcke G."/>
        </authorList>
    </citation>
    <scope>NUCLEOTIDE SEQUENCE</scope>
</reference>
<comment type="caution">
    <text evidence="4">The sequence shown here is derived from an EMBL/GenBank/DDBJ whole genome shotgun (WGS) entry which is preliminary data.</text>
</comment>
<feature type="compositionally biased region" description="Basic residues" evidence="1">
    <location>
        <begin position="91"/>
        <end position="103"/>
    </location>
</feature>
<dbReference type="PROSITE" id="PS51471">
    <property type="entry name" value="FE2OG_OXY"/>
    <property type="match status" value="1"/>
</dbReference>
<dbReference type="InterPro" id="IPR005123">
    <property type="entry name" value="Oxoglu/Fe-dep_dioxygenase_dom"/>
</dbReference>
<keyword evidence="2" id="KW-0812">Transmembrane</keyword>
<name>A0AAD2JJR8_9STRA</name>
<keyword evidence="2" id="KW-0472">Membrane</keyword>
<protein>
    <recommendedName>
        <fullName evidence="3">Fe2OG dioxygenase domain-containing protein</fullName>
    </recommendedName>
</protein>
<feature type="domain" description="Fe2OG dioxygenase" evidence="3">
    <location>
        <begin position="265"/>
        <end position="369"/>
    </location>
</feature>
<evidence type="ECO:0000256" key="1">
    <source>
        <dbReference type="SAM" id="MobiDB-lite"/>
    </source>
</evidence>
<keyword evidence="2" id="KW-1133">Transmembrane helix</keyword>
<sequence length="529" mass="60121">MAPYGYAGEEFLSVELPNYEMDRLLLMTKLVVGFVAWLVVIPVMLASPPAAAPPQNAEEKKQGTANRATTTTKNGATTRTKTIKIVETTTKKKKKEMNGKSKKANVAPEHSVKKANKEESEEPTVKQVSELANMLCILGFMVTFLYMIIVTSPDNRYTTRGVFEAPLFTREECDHLVDMAETVAQRNYEAAAASEANATIKDRDLLVMEPVGWQKKRHEVHSTTDLNVITDPFSKSDRQWIKEKLNARLAPTIERLYGVPQGSIRANDIFVIRYDGNRQASLNPHTDDGDVTFSALLSDGFTGGGTNYYDRRNQYYHTGNTPYQPQPDEVFAHVLPQIGQMTLFRSPILHEGVQVKKGRRYLLIGFLSVDNVDPWSEDNKSTGLSWFASWFSLNWASVRFKTGYSAAITTHNTLKANQDDWMTADEQKGDWMSESTYIRGLFIQFHSHLTMLADFWNAHFFQQIIPADQTKPYLEKMDEAYSARSHKRPSHQLPSWFSGQQVDLNIDGSFHSEWSTRKKNSEKFDREEI</sequence>
<feature type="region of interest" description="Disordered" evidence="1">
    <location>
        <begin position="50"/>
        <end position="122"/>
    </location>
</feature>
<keyword evidence="5" id="KW-1185">Reference proteome</keyword>
<gene>
    <name evidence="4" type="ORF">CYCCA115_LOCUS16193</name>
</gene>
<organism evidence="4 5">
    <name type="scientific">Cylindrotheca closterium</name>
    <dbReference type="NCBI Taxonomy" id="2856"/>
    <lineage>
        <taxon>Eukaryota</taxon>
        <taxon>Sar</taxon>
        <taxon>Stramenopiles</taxon>
        <taxon>Ochrophyta</taxon>
        <taxon>Bacillariophyta</taxon>
        <taxon>Bacillariophyceae</taxon>
        <taxon>Bacillariophycidae</taxon>
        <taxon>Bacillariales</taxon>
        <taxon>Bacillariaceae</taxon>
        <taxon>Cylindrotheca</taxon>
    </lineage>
</organism>
<evidence type="ECO:0000256" key="2">
    <source>
        <dbReference type="SAM" id="Phobius"/>
    </source>
</evidence>
<feature type="transmembrane region" description="Helical" evidence="2">
    <location>
        <begin position="24"/>
        <end position="45"/>
    </location>
</feature>
<dbReference type="EMBL" id="CAKOGP040001914">
    <property type="protein sequence ID" value="CAJ1956357.1"/>
    <property type="molecule type" value="Genomic_DNA"/>
</dbReference>
<dbReference type="Proteomes" id="UP001295423">
    <property type="component" value="Unassembled WGS sequence"/>
</dbReference>
<feature type="transmembrane region" description="Helical" evidence="2">
    <location>
        <begin position="131"/>
        <end position="149"/>
    </location>
</feature>
<evidence type="ECO:0000259" key="3">
    <source>
        <dbReference type="PROSITE" id="PS51471"/>
    </source>
</evidence>
<proteinExistence type="predicted"/>
<dbReference type="Gene3D" id="2.60.120.620">
    <property type="entry name" value="q2cbj1_9rhob like domain"/>
    <property type="match status" value="1"/>
</dbReference>